<dbReference type="Pfam" id="PF03787">
    <property type="entry name" value="RAMPs"/>
    <property type="match status" value="1"/>
</dbReference>
<protein>
    <submittedName>
        <fullName evidence="3">CRISPR-associated Cmr4 family protein</fullName>
    </submittedName>
</protein>
<organism evidence="3 4">
    <name type="scientific">Desulfallas thermosapovorans DSM 6562</name>
    <dbReference type="NCBI Taxonomy" id="1121431"/>
    <lineage>
        <taxon>Bacteria</taxon>
        <taxon>Bacillati</taxon>
        <taxon>Bacillota</taxon>
        <taxon>Clostridia</taxon>
        <taxon>Eubacteriales</taxon>
        <taxon>Desulfallaceae</taxon>
        <taxon>Desulfallas</taxon>
    </lineage>
</organism>
<dbReference type="PANTHER" id="PTHR36700">
    <property type="entry name" value="CRISPR SYSTEM CMR SUBUNIT CMR4"/>
    <property type="match status" value="1"/>
</dbReference>
<dbReference type="NCBIfam" id="TIGR02580">
    <property type="entry name" value="cas_RAMP_Cmr4"/>
    <property type="match status" value="1"/>
</dbReference>
<dbReference type="AlphaFoldDB" id="A0A5S4ZN94"/>
<sequence length="281" mass="30813">MKSVILGLLAETALHPGTEQSAGVIDLPVAREAVGGYPVIAGSSLKGALRDFMEQILGENDSRVTNFFGRPDNAGVVAVTDARLLLLPARSLTGHYKWVTCPYLLERYQRDRELAGLPCDFRIPEPKEEQAVIHSGTRNGGQDSLFLEELVFNVAQQDLSGLIDNFAGLVKHQAVQNRLPGQLAVISDDEFAYFARYGLQVNARNVLDNETKTSKNLWYEETIPPDSLFYALLIPRPGAGEALAELRQLFGKQPFLQVGGNETVGQGWCSVTWLEGKDGGR</sequence>
<dbReference type="InterPro" id="IPR013410">
    <property type="entry name" value="CRISPR-assoc_RAMP_Cmr4"/>
</dbReference>
<evidence type="ECO:0000313" key="3">
    <source>
        <dbReference type="EMBL" id="TYO92770.1"/>
    </source>
</evidence>
<dbReference type="Proteomes" id="UP000323166">
    <property type="component" value="Unassembled WGS sequence"/>
</dbReference>
<dbReference type="PANTHER" id="PTHR36700:SF1">
    <property type="entry name" value="CRISPR SYSTEM CMR SUBUNIT CMR4"/>
    <property type="match status" value="1"/>
</dbReference>
<dbReference type="InterPro" id="IPR005537">
    <property type="entry name" value="RAMP_III_fam"/>
</dbReference>
<evidence type="ECO:0000313" key="4">
    <source>
        <dbReference type="Proteomes" id="UP000323166"/>
    </source>
</evidence>
<dbReference type="GO" id="GO:0051607">
    <property type="term" value="P:defense response to virus"/>
    <property type="evidence" value="ECO:0007669"/>
    <property type="project" value="UniProtKB-KW"/>
</dbReference>
<evidence type="ECO:0000256" key="1">
    <source>
        <dbReference type="ARBA" id="ARBA00023118"/>
    </source>
</evidence>
<reference evidence="3 4" key="1">
    <citation type="submission" date="2019-07" db="EMBL/GenBank/DDBJ databases">
        <title>Genomic Encyclopedia of Type Strains, Phase I: the one thousand microbial genomes (KMG-I) project.</title>
        <authorList>
            <person name="Kyrpides N."/>
        </authorList>
    </citation>
    <scope>NUCLEOTIDE SEQUENCE [LARGE SCALE GENOMIC DNA]</scope>
    <source>
        <strain evidence="3 4">DSM 6562</strain>
    </source>
</reference>
<feature type="domain" description="CRISPR type III-associated protein" evidence="2">
    <location>
        <begin position="11"/>
        <end position="270"/>
    </location>
</feature>
<evidence type="ECO:0000259" key="2">
    <source>
        <dbReference type="Pfam" id="PF03787"/>
    </source>
</evidence>
<dbReference type="EMBL" id="VNHM01000023">
    <property type="protein sequence ID" value="TYO92770.1"/>
    <property type="molecule type" value="Genomic_DNA"/>
</dbReference>
<gene>
    <name evidence="3" type="ORF">LX24_02823</name>
</gene>
<keyword evidence="1" id="KW-0051">Antiviral defense</keyword>
<accession>A0A5S4ZN94</accession>
<name>A0A5S4ZN94_9FIRM</name>
<dbReference type="RefSeq" id="WP_166512755.1">
    <property type="nucleotide sequence ID" value="NZ_VNHM01000023.1"/>
</dbReference>
<proteinExistence type="predicted"/>
<comment type="caution">
    <text evidence="3">The sequence shown here is derived from an EMBL/GenBank/DDBJ whole genome shotgun (WGS) entry which is preliminary data.</text>
</comment>
<keyword evidence="4" id="KW-1185">Reference proteome</keyword>